<accession>A0A5B8Z1T5</accession>
<dbReference type="OrthoDB" id="2936093at2"/>
<organism evidence="1 2">
    <name type="scientific">Cytobacillus dafuensis</name>
    <name type="common">Bacillus dafuensis</name>
    <dbReference type="NCBI Taxonomy" id="1742359"/>
    <lineage>
        <taxon>Bacteria</taxon>
        <taxon>Bacillati</taxon>
        <taxon>Bacillota</taxon>
        <taxon>Bacilli</taxon>
        <taxon>Bacillales</taxon>
        <taxon>Bacillaceae</taxon>
        <taxon>Cytobacillus</taxon>
    </lineage>
</organism>
<dbReference type="Proteomes" id="UP000321555">
    <property type="component" value="Chromosome"/>
</dbReference>
<dbReference type="STRING" id="1742359.GCA_001439625_04068"/>
<dbReference type="EMBL" id="CP042593">
    <property type="protein sequence ID" value="QED46945.1"/>
    <property type="molecule type" value="Genomic_DNA"/>
</dbReference>
<dbReference type="Pfam" id="PF14152">
    <property type="entry name" value="YfhE"/>
    <property type="match status" value="1"/>
</dbReference>
<dbReference type="KEGG" id="bda:FSZ17_06500"/>
<keyword evidence="2" id="KW-1185">Reference proteome</keyword>
<gene>
    <name evidence="1" type="ORF">FSZ17_06500</name>
</gene>
<evidence type="ECO:0000313" key="2">
    <source>
        <dbReference type="Proteomes" id="UP000321555"/>
    </source>
</evidence>
<name>A0A5B8Z1T5_CYTDA</name>
<protein>
    <submittedName>
        <fullName evidence="1">YfhE family protein</fullName>
    </submittedName>
</protein>
<dbReference type="InterPro" id="IPR025437">
    <property type="entry name" value="YfhE-like"/>
</dbReference>
<dbReference type="AlphaFoldDB" id="A0A5B8Z1T5"/>
<proteinExistence type="predicted"/>
<reference evidence="2" key="1">
    <citation type="submission" date="2019-08" db="EMBL/GenBank/DDBJ databases">
        <authorList>
            <person name="Zheng X."/>
        </authorList>
    </citation>
    <scope>NUCLEOTIDE SEQUENCE [LARGE SCALE GENOMIC DNA]</scope>
    <source>
        <strain evidence="2">FJAT-25496</strain>
    </source>
</reference>
<evidence type="ECO:0000313" key="1">
    <source>
        <dbReference type="EMBL" id="QED46945.1"/>
    </source>
</evidence>
<sequence length="41" mass="4814">MDKKTKDKKKRSLSATQEVLYSREFKMADRAGGYVDKHTKH</sequence>
<dbReference type="RefSeq" id="WP_082625340.1">
    <property type="nucleotide sequence ID" value="NZ_CP042593.1"/>
</dbReference>